<evidence type="ECO:0000313" key="13">
    <source>
        <dbReference type="Proteomes" id="UP000186684"/>
    </source>
</evidence>
<protein>
    <recommendedName>
        <fullName evidence="8">Protein p34</fullName>
    </recommendedName>
</protein>
<feature type="transmembrane region" description="Helical" evidence="9">
    <location>
        <begin position="7"/>
        <end position="28"/>
    </location>
</feature>
<dbReference type="STRING" id="633194.SAMN05421759_11532"/>
<feature type="transmembrane region" description="Helical" evidence="9">
    <location>
        <begin position="152"/>
        <end position="171"/>
    </location>
</feature>
<evidence type="ECO:0000256" key="9">
    <source>
        <dbReference type="SAM" id="Phobius"/>
    </source>
</evidence>
<dbReference type="Proteomes" id="UP000186684">
    <property type="component" value="Unassembled WGS sequence"/>
</dbReference>
<dbReference type="GO" id="GO:0015341">
    <property type="term" value="F:zinc efflux antiporter activity"/>
    <property type="evidence" value="ECO:0007669"/>
    <property type="project" value="TreeGrafter"/>
</dbReference>
<reference evidence="13" key="1">
    <citation type="submission" date="2017-01" db="EMBL/GenBank/DDBJ databases">
        <authorList>
            <person name="Varghese N."/>
            <person name="Submissions S."/>
        </authorList>
    </citation>
    <scope>NUCLEOTIDE SEQUENCE [LARGE SCALE GENOMIC DNA]</scope>
    <source>
        <strain evidence="13">DSM 29430</strain>
    </source>
</reference>
<dbReference type="AlphaFoldDB" id="A0A1N7PFG0"/>
<dbReference type="Pfam" id="PF16916">
    <property type="entry name" value="ZT_dimer"/>
    <property type="match status" value="1"/>
</dbReference>
<dbReference type="PANTHER" id="PTHR43840">
    <property type="entry name" value="MITOCHONDRIAL METAL TRANSPORTER 1-RELATED"/>
    <property type="match status" value="1"/>
</dbReference>
<dbReference type="InterPro" id="IPR050291">
    <property type="entry name" value="CDF_Transporter"/>
</dbReference>
<dbReference type="GO" id="GO:0015086">
    <property type="term" value="F:cadmium ion transmembrane transporter activity"/>
    <property type="evidence" value="ECO:0007669"/>
    <property type="project" value="TreeGrafter"/>
</dbReference>
<evidence type="ECO:0000256" key="7">
    <source>
        <dbReference type="ARBA" id="ARBA00023136"/>
    </source>
</evidence>
<dbReference type="InterPro" id="IPR036837">
    <property type="entry name" value="Cation_efflux_CTD_sf"/>
</dbReference>
<accession>A0A1N7PFG0</accession>
<keyword evidence="5 9" id="KW-0812">Transmembrane</keyword>
<keyword evidence="4" id="KW-1003">Cell membrane</keyword>
<evidence type="ECO:0000256" key="1">
    <source>
        <dbReference type="ARBA" id="ARBA00004651"/>
    </source>
</evidence>
<dbReference type="PANTHER" id="PTHR43840:SF15">
    <property type="entry name" value="MITOCHONDRIAL METAL TRANSPORTER 1-RELATED"/>
    <property type="match status" value="1"/>
</dbReference>
<gene>
    <name evidence="12" type="ORF">SAMN05421759_11532</name>
</gene>
<dbReference type="Gene3D" id="3.30.70.1350">
    <property type="entry name" value="Cation efflux protein, cytoplasmic domain"/>
    <property type="match status" value="1"/>
</dbReference>
<keyword evidence="13" id="KW-1185">Reference proteome</keyword>
<dbReference type="InterPro" id="IPR002524">
    <property type="entry name" value="Cation_efflux"/>
</dbReference>
<comment type="subcellular location">
    <subcellularLocation>
        <location evidence="1">Cell membrane</location>
        <topology evidence="1">Multi-pass membrane protein</topology>
    </subcellularLocation>
</comment>
<feature type="transmembrane region" description="Helical" evidence="9">
    <location>
        <begin position="34"/>
        <end position="55"/>
    </location>
</feature>
<dbReference type="RefSeq" id="WP_076450020.1">
    <property type="nucleotide sequence ID" value="NZ_FTOQ01000015.1"/>
</dbReference>
<dbReference type="GO" id="GO:0006882">
    <property type="term" value="P:intracellular zinc ion homeostasis"/>
    <property type="evidence" value="ECO:0007669"/>
    <property type="project" value="TreeGrafter"/>
</dbReference>
<feature type="domain" description="Cation efflux protein cytoplasmic" evidence="11">
    <location>
        <begin position="207"/>
        <end position="284"/>
    </location>
</feature>
<dbReference type="InterPro" id="IPR058533">
    <property type="entry name" value="Cation_efflux_TM"/>
</dbReference>
<feature type="domain" description="Cation efflux protein transmembrane" evidence="10">
    <location>
        <begin position="10"/>
        <end position="202"/>
    </location>
</feature>
<evidence type="ECO:0000256" key="4">
    <source>
        <dbReference type="ARBA" id="ARBA00022475"/>
    </source>
</evidence>
<dbReference type="InterPro" id="IPR027469">
    <property type="entry name" value="Cation_efflux_TMD_sf"/>
</dbReference>
<proteinExistence type="inferred from homology"/>
<evidence type="ECO:0000259" key="11">
    <source>
        <dbReference type="Pfam" id="PF16916"/>
    </source>
</evidence>
<dbReference type="EMBL" id="FTOQ01000015">
    <property type="protein sequence ID" value="SIT09260.1"/>
    <property type="molecule type" value="Genomic_DNA"/>
</dbReference>
<evidence type="ECO:0000256" key="6">
    <source>
        <dbReference type="ARBA" id="ARBA00022989"/>
    </source>
</evidence>
<keyword evidence="7 9" id="KW-0472">Membrane</keyword>
<dbReference type="NCBIfam" id="TIGR01297">
    <property type="entry name" value="CDF"/>
    <property type="match status" value="1"/>
</dbReference>
<sequence>MTKTARIAAISVLVGIAVLAIKTLAWWVTGSVALLSDALESIVNVATALAALIAVRIADRPPDADHPYGHHKAELFSAVIEGVLIILAALFILREAWAAFAEPRAITAPWTGLAINLVASALNGIWAFVLIRQGRALRSPALAADGRHLLTDIVSSIGVAVGIAAAALTGWLWLDPALAAFVALNILWAGYHVISGSVGGLMDKAVPEDDLSALRDLISEHAEGAIEAHDLRTRHAGRHTFIEFHLIVPGEMSVHDAHQICDRVEAALREAVPDCTVTIHVEPEHKAKHSGIVVL</sequence>
<evidence type="ECO:0000256" key="3">
    <source>
        <dbReference type="ARBA" id="ARBA00022448"/>
    </source>
</evidence>
<dbReference type="OrthoDB" id="9806522at2"/>
<name>A0A1N7PFG0_9RHOB</name>
<feature type="transmembrane region" description="Helical" evidence="9">
    <location>
        <begin position="113"/>
        <end position="131"/>
    </location>
</feature>
<comment type="similarity">
    <text evidence="2">Belongs to the cation diffusion facilitator (CDF) transporter (TC 2.A.4) family.</text>
</comment>
<dbReference type="InterPro" id="IPR027470">
    <property type="entry name" value="Cation_efflux_CTD"/>
</dbReference>
<dbReference type="GO" id="GO:0015093">
    <property type="term" value="F:ferrous iron transmembrane transporter activity"/>
    <property type="evidence" value="ECO:0007669"/>
    <property type="project" value="TreeGrafter"/>
</dbReference>
<evidence type="ECO:0000256" key="5">
    <source>
        <dbReference type="ARBA" id="ARBA00022692"/>
    </source>
</evidence>
<dbReference type="FunFam" id="3.30.70.1350:FF:000002">
    <property type="entry name" value="Ferrous-iron efflux pump FieF"/>
    <property type="match status" value="1"/>
</dbReference>
<evidence type="ECO:0000313" key="12">
    <source>
        <dbReference type="EMBL" id="SIT09260.1"/>
    </source>
</evidence>
<keyword evidence="6 9" id="KW-1133">Transmembrane helix</keyword>
<dbReference type="GO" id="GO:0005886">
    <property type="term" value="C:plasma membrane"/>
    <property type="evidence" value="ECO:0007669"/>
    <property type="project" value="UniProtKB-SubCell"/>
</dbReference>
<dbReference type="Pfam" id="PF01545">
    <property type="entry name" value="Cation_efflux"/>
    <property type="match status" value="1"/>
</dbReference>
<keyword evidence="3" id="KW-0813">Transport</keyword>
<dbReference type="Gene3D" id="1.20.1510.10">
    <property type="entry name" value="Cation efflux protein transmembrane domain"/>
    <property type="match status" value="1"/>
</dbReference>
<dbReference type="SUPFAM" id="SSF161111">
    <property type="entry name" value="Cation efflux protein transmembrane domain-like"/>
    <property type="match status" value="1"/>
</dbReference>
<feature type="transmembrane region" description="Helical" evidence="9">
    <location>
        <begin position="177"/>
        <end position="194"/>
    </location>
</feature>
<evidence type="ECO:0000256" key="2">
    <source>
        <dbReference type="ARBA" id="ARBA00008114"/>
    </source>
</evidence>
<evidence type="ECO:0000259" key="10">
    <source>
        <dbReference type="Pfam" id="PF01545"/>
    </source>
</evidence>
<dbReference type="SUPFAM" id="SSF160240">
    <property type="entry name" value="Cation efflux protein cytoplasmic domain-like"/>
    <property type="match status" value="1"/>
</dbReference>
<organism evidence="12 13">
    <name type="scientific">Roseivivax lentus</name>
    <dbReference type="NCBI Taxonomy" id="633194"/>
    <lineage>
        <taxon>Bacteria</taxon>
        <taxon>Pseudomonadati</taxon>
        <taxon>Pseudomonadota</taxon>
        <taxon>Alphaproteobacteria</taxon>
        <taxon>Rhodobacterales</taxon>
        <taxon>Roseobacteraceae</taxon>
        <taxon>Roseivivax</taxon>
    </lineage>
</organism>
<feature type="transmembrane region" description="Helical" evidence="9">
    <location>
        <begin position="75"/>
        <end position="93"/>
    </location>
</feature>
<evidence type="ECO:0000256" key="8">
    <source>
        <dbReference type="ARBA" id="ARBA00068882"/>
    </source>
</evidence>